<dbReference type="AlphaFoldDB" id="A0A7W9SU96"/>
<proteinExistence type="predicted"/>
<reference evidence="1 2" key="1">
    <citation type="submission" date="2020-08" db="EMBL/GenBank/DDBJ databases">
        <title>Genomic Encyclopedia of Type Strains, Phase IV (KMG-IV): sequencing the most valuable type-strain genomes for metagenomic binning, comparative biology and taxonomic classification.</title>
        <authorList>
            <person name="Goeker M."/>
        </authorList>
    </citation>
    <scope>NUCLEOTIDE SEQUENCE [LARGE SCALE GENOMIC DNA]</scope>
    <source>
        <strain evidence="1 2">DSM 23562</strain>
    </source>
</reference>
<accession>A0A7W9SU96</accession>
<evidence type="ECO:0008006" key="3">
    <source>
        <dbReference type="Google" id="ProtNLM"/>
    </source>
</evidence>
<comment type="caution">
    <text evidence="1">The sequence shown here is derived from an EMBL/GenBank/DDBJ whole genome shotgun (WGS) entry which is preliminary data.</text>
</comment>
<evidence type="ECO:0000313" key="1">
    <source>
        <dbReference type="EMBL" id="MBB6052344.1"/>
    </source>
</evidence>
<protein>
    <recommendedName>
        <fullName evidence="3">Leucine rich repeat variant</fullName>
    </recommendedName>
</protein>
<dbReference type="InterPro" id="IPR011989">
    <property type="entry name" value="ARM-like"/>
</dbReference>
<evidence type="ECO:0000313" key="2">
    <source>
        <dbReference type="Proteomes" id="UP000520814"/>
    </source>
</evidence>
<dbReference type="RefSeq" id="WP_184201216.1">
    <property type="nucleotide sequence ID" value="NZ_JACHGW010000004.1"/>
</dbReference>
<gene>
    <name evidence="1" type="ORF">HNQ39_004165</name>
</gene>
<dbReference type="Proteomes" id="UP000520814">
    <property type="component" value="Unassembled WGS sequence"/>
</dbReference>
<sequence length="400" mass="43853">MTVDQALSLAQDSSTDAATLERVAQVLRPGLKDGTALALAIAANPNTHPETLIALLTDRPSGSHGLAQNPATALFLLDDPLFFEKVPSPVLRRTLNLPDLPRWLVEHLAGHNDATVALAARLHRVVRPEVKMGWEVEAARLIGTLPLADLSGYPGGDWPHVCTAWSEGYAPQSVGERLASSHLRPLRESIFGNETRGRLTSFYELLQRATGSPTLERIQPKFAHDLTEAELIRLARGGVWARQLAARHPAASPELLAILAGDNEEVRKKVLKNPATPDSIRTALAEPTSHGYAVVRKLELPPLPRDDHPLYSVLLSVRFNIDSAPVFLSRFFGGASRQREASSVTWQVRFASACLDSLPEKTLERLAGDANRLVQAAAKNRLQDPDWRFRFAAILESRNP</sequence>
<name>A0A7W9SU96_ARMRO</name>
<dbReference type="EMBL" id="JACHGW010000004">
    <property type="protein sequence ID" value="MBB6052344.1"/>
    <property type="molecule type" value="Genomic_DNA"/>
</dbReference>
<dbReference type="Gene3D" id="1.25.10.10">
    <property type="entry name" value="Leucine-rich Repeat Variant"/>
    <property type="match status" value="1"/>
</dbReference>
<organism evidence="1 2">
    <name type="scientific">Armatimonas rosea</name>
    <dbReference type="NCBI Taxonomy" id="685828"/>
    <lineage>
        <taxon>Bacteria</taxon>
        <taxon>Bacillati</taxon>
        <taxon>Armatimonadota</taxon>
        <taxon>Armatimonadia</taxon>
        <taxon>Armatimonadales</taxon>
        <taxon>Armatimonadaceae</taxon>
        <taxon>Armatimonas</taxon>
    </lineage>
</organism>
<keyword evidence="2" id="KW-1185">Reference proteome</keyword>